<sequence>MTLVSNDPSLWPLISSSLFFSYWSVAAGVVVVYDWVLTLGQEVGRFYYCQSSQLAKNGIIDRTNLEATLVPHDCVVSHCALC</sequence>
<comment type="caution">
    <text evidence="2">The sequence shown here is derived from an EMBL/GenBank/DDBJ whole genome shotgun (WGS) entry which is preliminary data.</text>
</comment>
<dbReference type="Proteomes" id="UP000714275">
    <property type="component" value="Unassembled WGS sequence"/>
</dbReference>
<gene>
    <name evidence="2" type="ORF">EV702DRAFT_1089008</name>
</gene>
<proteinExistence type="predicted"/>
<evidence type="ECO:0000313" key="3">
    <source>
        <dbReference type="Proteomes" id="UP000714275"/>
    </source>
</evidence>
<organism evidence="2 3">
    <name type="scientific">Suillus placidus</name>
    <dbReference type="NCBI Taxonomy" id="48579"/>
    <lineage>
        <taxon>Eukaryota</taxon>
        <taxon>Fungi</taxon>
        <taxon>Dikarya</taxon>
        <taxon>Basidiomycota</taxon>
        <taxon>Agaricomycotina</taxon>
        <taxon>Agaricomycetes</taxon>
        <taxon>Agaricomycetidae</taxon>
        <taxon>Boletales</taxon>
        <taxon>Suillineae</taxon>
        <taxon>Suillaceae</taxon>
        <taxon>Suillus</taxon>
    </lineage>
</organism>
<keyword evidence="1" id="KW-1133">Transmembrane helix</keyword>
<evidence type="ECO:0000313" key="2">
    <source>
        <dbReference type="EMBL" id="KAG1778966.1"/>
    </source>
</evidence>
<evidence type="ECO:0000256" key="1">
    <source>
        <dbReference type="SAM" id="Phobius"/>
    </source>
</evidence>
<name>A0A9P7D563_9AGAM</name>
<keyword evidence="3" id="KW-1185">Reference proteome</keyword>
<protein>
    <submittedName>
        <fullName evidence="2">Uncharacterized protein</fullName>
    </submittedName>
</protein>
<dbReference type="AlphaFoldDB" id="A0A9P7D563"/>
<keyword evidence="1" id="KW-0812">Transmembrane</keyword>
<reference evidence="2" key="1">
    <citation type="journal article" date="2020" name="New Phytol.">
        <title>Comparative genomics reveals dynamic genome evolution in host specialist ectomycorrhizal fungi.</title>
        <authorList>
            <person name="Lofgren L.A."/>
            <person name="Nguyen N.H."/>
            <person name="Vilgalys R."/>
            <person name="Ruytinx J."/>
            <person name="Liao H.L."/>
            <person name="Branco S."/>
            <person name="Kuo A."/>
            <person name="LaButti K."/>
            <person name="Lipzen A."/>
            <person name="Andreopoulos W."/>
            <person name="Pangilinan J."/>
            <person name="Riley R."/>
            <person name="Hundley H."/>
            <person name="Na H."/>
            <person name="Barry K."/>
            <person name="Grigoriev I.V."/>
            <person name="Stajich J.E."/>
            <person name="Kennedy P.G."/>
        </authorList>
    </citation>
    <scope>NUCLEOTIDE SEQUENCE</scope>
    <source>
        <strain evidence="2">DOB743</strain>
    </source>
</reference>
<feature type="transmembrane region" description="Helical" evidence="1">
    <location>
        <begin position="20"/>
        <end position="37"/>
    </location>
</feature>
<keyword evidence="1" id="KW-0472">Membrane</keyword>
<dbReference type="EMBL" id="JABBWD010000013">
    <property type="protein sequence ID" value="KAG1778966.1"/>
    <property type="molecule type" value="Genomic_DNA"/>
</dbReference>
<accession>A0A9P7D563</accession>